<dbReference type="GO" id="GO:0042806">
    <property type="term" value="F:fucose binding"/>
    <property type="evidence" value="ECO:0007669"/>
    <property type="project" value="TreeGrafter"/>
</dbReference>
<keyword evidence="2" id="KW-0413">Isomerase</keyword>
<evidence type="ECO:0000256" key="1">
    <source>
        <dbReference type="ARBA" id="ARBA00000223"/>
    </source>
</evidence>
<dbReference type="GO" id="GO:0062193">
    <property type="term" value="F:D-ribose pyranase activity"/>
    <property type="evidence" value="ECO:0007669"/>
    <property type="project" value="UniProtKB-EC"/>
</dbReference>
<comment type="catalytic activity">
    <reaction evidence="1">
        <text>beta-D-ribopyranose = beta-D-ribofuranose</text>
        <dbReference type="Rhea" id="RHEA:25432"/>
        <dbReference type="ChEBI" id="CHEBI:27476"/>
        <dbReference type="ChEBI" id="CHEBI:47002"/>
        <dbReference type="EC" id="5.4.99.62"/>
    </reaction>
</comment>
<dbReference type="AlphaFoldDB" id="A0A831LPK2"/>
<evidence type="ECO:0000313" key="4">
    <source>
        <dbReference type="EMBL" id="HDR52679.1"/>
    </source>
</evidence>
<proteinExistence type="predicted"/>
<dbReference type="InterPro" id="IPR023750">
    <property type="entry name" value="RbsD-like_sf"/>
</dbReference>
<accession>A0A831LPK2</accession>
<dbReference type="SUPFAM" id="SSF102546">
    <property type="entry name" value="RbsD-like"/>
    <property type="match status" value="1"/>
</dbReference>
<sequence length="140" mass="15139">MLKTKLIHPEILQALGSNGHGAKVLISDGNYPATTGAPQTAKKVFLNLAPGMLSVIDVLKVISEAIPVESALVMTPPDGEEQPVYREFKEILGAGIPLVSTKRFEFYAEVKSPDTCMVIATGEIRRFANILLTIGVVKYE</sequence>
<gene>
    <name evidence="4" type="ORF">ENN90_13855</name>
</gene>
<dbReference type="PANTHER" id="PTHR31690">
    <property type="entry name" value="FUCOSE MUTAROTASE"/>
    <property type="match status" value="1"/>
</dbReference>
<name>A0A831LPK2_9BACT</name>
<organism evidence="4">
    <name type="scientific">Mariniphaga anaerophila</name>
    <dbReference type="NCBI Taxonomy" id="1484053"/>
    <lineage>
        <taxon>Bacteria</taxon>
        <taxon>Pseudomonadati</taxon>
        <taxon>Bacteroidota</taxon>
        <taxon>Bacteroidia</taxon>
        <taxon>Marinilabiliales</taxon>
        <taxon>Prolixibacteraceae</taxon>
        <taxon>Mariniphaga</taxon>
    </lineage>
</organism>
<dbReference type="Gene3D" id="3.40.1650.10">
    <property type="entry name" value="RbsD-like domain"/>
    <property type="match status" value="1"/>
</dbReference>
<dbReference type="PANTHER" id="PTHR31690:SF4">
    <property type="entry name" value="FUCOSE MUTAROTASE"/>
    <property type="match status" value="1"/>
</dbReference>
<dbReference type="EMBL" id="DSDK01000778">
    <property type="protein sequence ID" value="HDR52679.1"/>
    <property type="molecule type" value="Genomic_DNA"/>
</dbReference>
<dbReference type="GO" id="GO:0006004">
    <property type="term" value="P:fucose metabolic process"/>
    <property type="evidence" value="ECO:0007669"/>
    <property type="project" value="TreeGrafter"/>
</dbReference>
<comment type="caution">
    <text evidence="4">The sequence shown here is derived from an EMBL/GenBank/DDBJ whole genome shotgun (WGS) entry which is preliminary data.</text>
</comment>
<dbReference type="InterPro" id="IPR007721">
    <property type="entry name" value="RbsD_FucU"/>
</dbReference>
<dbReference type="Pfam" id="PF05025">
    <property type="entry name" value="RbsD_FucU"/>
    <property type="match status" value="1"/>
</dbReference>
<dbReference type="GO" id="GO:0036373">
    <property type="term" value="F:L-fucose mutarotase activity"/>
    <property type="evidence" value="ECO:0007669"/>
    <property type="project" value="UniProtKB-EC"/>
</dbReference>
<dbReference type="Proteomes" id="UP000886047">
    <property type="component" value="Unassembled WGS sequence"/>
</dbReference>
<evidence type="ECO:0000256" key="3">
    <source>
        <dbReference type="ARBA" id="ARBA00036324"/>
    </source>
</evidence>
<protein>
    <submittedName>
        <fullName evidence="4">RbsD or FucU transport</fullName>
    </submittedName>
</protein>
<dbReference type="InterPro" id="IPR050443">
    <property type="entry name" value="RbsD/FucU_mutarotase"/>
</dbReference>
<reference evidence="4" key="1">
    <citation type="journal article" date="2020" name="mSystems">
        <title>Genome- and Community-Level Interaction Insights into Carbon Utilization and Element Cycling Functions of Hydrothermarchaeota in Hydrothermal Sediment.</title>
        <authorList>
            <person name="Zhou Z."/>
            <person name="Liu Y."/>
            <person name="Xu W."/>
            <person name="Pan J."/>
            <person name="Luo Z.H."/>
            <person name="Li M."/>
        </authorList>
    </citation>
    <scope>NUCLEOTIDE SEQUENCE [LARGE SCALE GENOMIC DNA]</scope>
    <source>
        <strain evidence="4">SpSt-1217</strain>
    </source>
</reference>
<comment type="catalytic activity">
    <reaction evidence="3">
        <text>alpha-L-fucose = beta-L-fucose</text>
        <dbReference type="Rhea" id="RHEA:25580"/>
        <dbReference type="ChEBI" id="CHEBI:42548"/>
        <dbReference type="ChEBI" id="CHEBI:42589"/>
        <dbReference type="EC" id="5.1.3.29"/>
    </reaction>
</comment>
<evidence type="ECO:0000256" key="2">
    <source>
        <dbReference type="ARBA" id="ARBA00023235"/>
    </source>
</evidence>